<comment type="caution">
    <text evidence="2">The sequence shown here is derived from an EMBL/GenBank/DDBJ whole genome shotgun (WGS) entry which is preliminary data.</text>
</comment>
<feature type="compositionally biased region" description="Basic and acidic residues" evidence="1">
    <location>
        <begin position="94"/>
        <end position="108"/>
    </location>
</feature>
<feature type="compositionally biased region" description="Basic residues" evidence="1">
    <location>
        <begin position="130"/>
        <end position="142"/>
    </location>
</feature>
<reference evidence="2 3" key="1">
    <citation type="submission" date="2024-11" db="EMBL/GenBank/DDBJ databases">
        <title>Adaptive evolution of stress response genes in parasites aligns with host niche diversity.</title>
        <authorList>
            <person name="Hahn C."/>
            <person name="Resl P."/>
        </authorList>
    </citation>
    <scope>NUCLEOTIDE SEQUENCE [LARGE SCALE GENOMIC DNA]</scope>
    <source>
        <strain evidence="2">EGGRZ-B1_66</strain>
        <tissue evidence="2">Body</tissue>
    </source>
</reference>
<evidence type="ECO:0000313" key="2">
    <source>
        <dbReference type="EMBL" id="KAL3313046.1"/>
    </source>
</evidence>
<proteinExistence type="predicted"/>
<protein>
    <submittedName>
        <fullName evidence="2">Uncharacterized protein</fullName>
    </submittedName>
</protein>
<sequence>MHKKSSDTDSANLGLAHIFYDSPDVAFEDFMSNHNSLLNGSLINVNFPVRNRMKKIASKANKVLESLSKLFPENTEKDLRSFVEKDMANVVKRRGPEKSIHKSSDKADVPSSKKRKFDEEAEKEDQNPDKKKRNKKHRKKVSKVNSEL</sequence>
<feature type="region of interest" description="Disordered" evidence="1">
    <location>
        <begin position="90"/>
        <end position="148"/>
    </location>
</feature>
<name>A0ABD2Q2T7_9PLAT</name>
<keyword evidence="3" id="KW-1185">Reference proteome</keyword>
<evidence type="ECO:0000313" key="3">
    <source>
        <dbReference type="Proteomes" id="UP001626550"/>
    </source>
</evidence>
<organism evidence="2 3">
    <name type="scientific">Cichlidogyrus casuarinus</name>
    <dbReference type="NCBI Taxonomy" id="1844966"/>
    <lineage>
        <taxon>Eukaryota</taxon>
        <taxon>Metazoa</taxon>
        <taxon>Spiralia</taxon>
        <taxon>Lophotrochozoa</taxon>
        <taxon>Platyhelminthes</taxon>
        <taxon>Monogenea</taxon>
        <taxon>Monopisthocotylea</taxon>
        <taxon>Dactylogyridea</taxon>
        <taxon>Ancyrocephalidae</taxon>
        <taxon>Cichlidogyrus</taxon>
    </lineage>
</organism>
<accession>A0ABD2Q2T7</accession>
<evidence type="ECO:0000256" key="1">
    <source>
        <dbReference type="SAM" id="MobiDB-lite"/>
    </source>
</evidence>
<dbReference type="EMBL" id="JBJKFK010001455">
    <property type="protein sequence ID" value="KAL3313046.1"/>
    <property type="molecule type" value="Genomic_DNA"/>
</dbReference>
<dbReference type="Proteomes" id="UP001626550">
    <property type="component" value="Unassembled WGS sequence"/>
</dbReference>
<gene>
    <name evidence="2" type="ORF">Ciccas_008357</name>
</gene>
<dbReference type="AlphaFoldDB" id="A0ABD2Q2T7"/>